<evidence type="ECO:0000313" key="3">
    <source>
        <dbReference type="Proteomes" id="UP001151760"/>
    </source>
</evidence>
<feature type="region of interest" description="Disordered" evidence="1">
    <location>
        <begin position="92"/>
        <end position="121"/>
    </location>
</feature>
<name>A0ABQ5FCQ1_9ASTR</name>
<sequence length="121" mass="13609">MSISAAKSFGSSMGKEGIQWMTPIFKYLTNRTLPAEGNKTRAVKRKSWRFSIINGILYKKSFLGPWLRHTIRRGKGLADWLLLANHARGRKKLNSSMPNCQVHKPVPKGTTSTKDKPITSP</sequence>
<protein>
    <submittedName>
        <fullName evidence="2">Uncharacterized protein</fullName>
    </submittedName>
</protein>
<reference evidence="2" key="1">
    <citation type="journal article" date="2022" name="Int. J. Mol. Sci.">
        <title>Draft Genome of Tanacetum Coccineum: Genomic Comparison of Closely Related Tanacetum-Family Plants.</title>
        <authorList>
            <person name="Yamashiro T."/>
            <person name="Shiraishi A."/>
            <person name="Nakayama K."/>
            <person name="Satake H."/>
        </authorList>
    </citation>
    <scope>NUCLEOTIDE SEQUENCE</scope>
</reference>
<accession>A0ABQ5FCQ1</accession>
<keyword evidence="3" id="KW-1185">Reference proteome</keyword>
<evidence type="ECO:0000313" key="2">
    <source>
        <dbReference type="EMBL" id="GJT61085.1"/>
    </source>
</evidence>
<comment type="caution">
    <text evidence="2">The sequence shown here is derived from an EMBL/GenBank/DDBJ whole genome shotgun (WGS) entry which is preliminary data.</text>
</comment>
<gene>
    <name evidence="2" type="ORF">Tco_1004618</name>
</gene>
<reference evidence="2" key="2">
    <citation type="submission" date="2022-01" db="EMBL/GenBank/DDBJ databases">
        <authorList>
            <person name="Yamashiro T."/>
            <person name="Shiraishi A."/>
            <person name="Satake H."/>
            <person name="Nakayama K."/>
        </authorList>
    </citation>
    <scope>NUCLEOTIDE SEQUENCE</scope>
</reference>
<evidence type="ECO:0000256" key="1">
    <source>
        <dbReference type="SAM" id="MobiDB-lite"/>
    </source>
</evidence>
<proteinExistence type="predicted"/>
<dbReference type="EMBL" id="BQNB010017257">
    <property type="protein sequence ID" value="GJT61085.1"/>
    <property type="molecule type" value="Genomic_DNA"/>
</dbReference>
<dbReference type="Proteomes" id="UP001151760">
    <property type="component" value="Unassembled WGS sequence"/>
</dbReference>
<organism evidence="2 3">
    <name type="scientific">Tanacetum coccineum</name>
    <dbReference type="NCBI Taxonomy" id="301880"/>
    <lineage>
        <taxon>Eukaryota</taxon>
        <taxon>Viridiplantae</taxon>
        <taxon>Streptophyta</taxon>
        <taxon>Embryophyta</taxon>
        <taxon>Tracheophyta</taxon>
        <taxon>Spermatophyta</taxon>
        <taxon>Magnoliopsida</taxon>
        <taxon>eudicotyledons</taxon>
        <taxon>Gunneridae</taxon>
        <taxon>Pentapetalae</taxon>
        <taxon>asterids</taxon>
        <taxon>campanulids</taxon>
        <taxon>Asterales</taxon>
        <taxon>Asteraceae</taxon>
        <taxon>Asteroideae</taxon>
        <taxon>Anthemideae</taxon>
        <taxon>Anthemidinae</taxon>
        <taxon>Tanacetum</taxon>
    </lineage>
</organism>